<keyword evidence="7 8" id="KW-0472">Membrane</keyword>
<sequence length="298" mass="31914">MSATKRSKTACWIEAMRLRTLPVSLAGVIYAAGLGLLSWRFSLVPALLCLLFALLAQIASNFANEYYDFKGGLDRAGRQGPRRGVTEGDITPGAMKRATFATLACACLAGCILVWLYGSWWMYLVGIATALGVMAYSAGPYPLSHHGFGEVAVICFFGIIPVTLTYMLMGGPFGWWLAAAAAGIGLMGANVLIVNNYRDIEDDRAVGKRTLAVRLGLRAMSAIYLANGILALILTLPPWLAAGPGWWIVPALYLCGHTVLYFRLTHLSGARLNPLLGMTAVLMLIYAAGFVITVTASA</sequence>
<feature type="transmembrane region" description="Helical" evidence="8">
    <location>
        <begin position="215"/>
        <end position="240"/>
    </location>
</feature>
<dbReference type="HAMAP" id="MF_01937">
    <property type="entry name" value="MenA_1"/>
    <property type="match status" value="1"/>
</dbReference>
<dbReference type="PANTHER" id="PTHR13929">
    <property type="entry name" value="1,4-DIHYDROXY-2-NAPHTHOATE OCTAPRENYLTRANSFERASE"/>
    <property type="match status" value="1"/>
</dbReference>
<comment type="catalytic activity">
    <reaction evidence="8">
        <text>an all-trans-polyprenyl diphosphate + 1,4-dihydroxy-2-naphthoate + H(+) = a 2-demethylmenaquinol + CO2 + diphosphate</text>
        <dbReference type="Rhea" id="RHEA:26478"/>
        <dbReference type="Rhea" id="RHEA-COMP:9563"/>
        <dbReference type="Rhea" id="RHEA-COMP:9564"/>
        <dbReference type="ChEBI" id="CHEBI:11173"/>
        <dbReference type="ChEBI" id="CHEBI:15378"/>
        <dbReference type="ChEBI" id="CHEBI:16526"/>
        <dbReference type="ChEBI" id="CHEBI:33019"/>
        <dbReference type="ChEBI" id="CHEBI:55437"/>
        <dbReference type="ChEBI" id="CHEBI:58914"/>
        <dbReference type="EC" id="2.5.1.74"/>
    </reaction>
</comment>
<protein>
    <recommendedName>
        <fullName evidence="8 9">1,4-dihydroxy-2-naphthoate octaprenyltransferase</fullName>
        <shortName evidence="8">DHNA-octaprenyltransferase</shortName>
        <ecNumber evidence="8 9">2.5.1.74</ecNumber>
    </recommendedName>
</protein>
<evidence type="ECO:0000256" key="5">
    <source>
        <dbReference type="ARBA" id="ARBA00022692"/>
    </source>
</evidence>
<dbReference type="PIRSF" id="PIRSF005355">
    <property type="entry name" value="UBIAD1"/>
    <property type="match status" value="1"/>
</dbReference>
<feature type="transmembrane region" description="Helical" evidence="8">
    <location>
        <begin position="276"/>
        <end position="296"/>
    </location>
</feature>
<dbReference type="AlphaFoldDB" id="A0A2V1IP04"/>
<comment type="caution">
    <text evidence="10">The sequence shown here is derived from an EMBL/GenBank/DDBJ whole genome shotgun (WGS) entry which is preliminary data.</text>
</comment>
<comment type="subcellular location">
    <subcellularLocation>
        <location evidence="8">Cell membrane</location>
        <topology evidence="8">Multi-pass membrane protein</topology>
    </subcellularLocation>
    <subcellularLocation>
        <location evidence="1">Membrane</location>
        <topology evidence="1">Multi-pass membrane protein</topology>
    </subcellularLocation>
</comment>
<evidence type="ECO:0000256" key="2">
    <source>
        <dbReference type="ARBA" id="ARBA00022428"/>
    </source>
</evidence>
<comment type="similarity">
    <text evidence="8">Belongs to the MenA family. Type 1 subfamily.</text>
</comment>
<evidence type="ECO:0000256" key="6">
    <source>
        <dbReference type="ARBA" id="ARBA00022989"/>
    </source>
</evidence>
<dbReference type="InterPro" id="IPR000537">
    <property type="entry name" value="UbiA_prenyltransferase"/>
</dbReference>
<evidence type="ECO:0000313" key="11">
    <source>
        <dbReference type="Proteomes" id="UP000244905"/>
    </source>
</evidence>
<comment type="function">
    <text evidence="8">Conversion of 1,4-dihydroxy-2-naphthoate (DHNA) to demethylmenaquinone (DMK).</text>
</comment>
<dbReference type="GO" id="GO:0042371">
    <property type="term" value="P:vitamin K biosynthetic process"/>
    <property type="evidence" value="ECO:0007669"/>
    <property type="project" value="TreeGrafter"/>
</dbReference>
<feature type="transmembrane region" description="Helical" evidence="8">
    <location>
        <begin position="98"/>
        <end position="115"/>
    </location>
</feature>
<dbReference type="CDD" id="cd13962">
    <property type="entry name" value="PT_UbiA_UBIAD1"/>
    <property type="match status" value="1"/>
</dbReference>
<feature type="transmembrane region" description="Helical" evidence="8">
    <location>
        <begin position="246"/>
        <end position="264"/>
    </location>
</feature>
<organism evidence="10 11">
    <name type="scientific">Duncaniella muris</name>
    <dbReference type="NCBI Taxonomy" id="2094150"/>
    <lineage>
        <taxon>Bacteria</taxon>
        <taxon>Pseudomonadati</taxon>
        <taxon>Bacteroidota</taxon>
        <taxon>Bacteroidia</taxon>
        <taxon>Bacteroidales</taxon>
        <taxon>Muribaculaceae</taxon>
        <taxon>Duncaniella</taxon>
    </lineage>
</organism>
<feature type="transmembrane region" description="Helical" evidence="8">
    <location>
        <begin position="175"/>
        <end position="194"/>
    </location>
</feature>
<name>A0A2V1IP04_9BACT</name>
<feature type="transmembrane region" description="Helical" evidence="8">
    <location>
        <begin position="151"/>
        <end position="169"/>
    </location>
</feature>
<keyword evidence="3 8" id="KW-1003">Cell membrane</keyword>
<keyword evidence="4 8" id="KW-0808">Transferase</keyword>
<evidence type="ECO:0000256" key="7">
    <source>
        <dbReference type="ARBA" id="ARBA00023136"/>
    </source>
</evidence>
<reference evidence="11" key="1">
    <citation type="submission" date="2018-02" db="EMBL/GenBank/DDBJ databases">
        <authorList>
            <person name="Clavel T."/>
            <person name="Strowig T."/>
        </authorList>
    </citation>
    <scope>NUCLEOTIDE SEQUENCE [LARGE SCALE GENOMIC DNA]</scope>
    <source>
        <strain evidence="11">DSM 103720</strain>
    </source>
</reference>
<evidence type="ECO:0000256" key="1">
    <source>
        <dbReference type="ARBA" id="ARBA00004141"/>
    </source>
</evidence>
<evidence type="ECO:0000256" key="4">
    <source>
        <dbReference type="ARBA" id="ARBA00022679"/>
    </source>
</evidence>
<dbReference type="GO" id="GO:0005886">
    <property type="term" value="C:plasma membrane"/>
    <property type="evidence" value="ECO:0007669"/>
    <property type="project" value="UniProtKB-SubCell"/>
</dbReference>
<keyword evidence="5 8" id="KW-0812">Transmembrane</keyword>
<gene>
    <name evidence="8 10" type="primary">menA</name>
    <name evidence="10" type="ORF">C5O23_08355</name>
</gene>
<proteinExistence type="inferred from homology"/>
<dbReference type="UniPathway" id="UPA00079">
    <property type="reaction ID" value="UER00168"/>
</dbReference>
<evidence type="ECO:0000256" key="9">
    <source>
        <dbReference type="NCBIfam" id="TIGR00751"/>
    </source>
</evidence>
<dbReference type="GO" id="GO:0046428">
    <property type="term" value="F:1,4-dihydroxy-2-naphthoate polyprenyltransferase activity"/>
    <property type="evidence" value="ECO:0007669"/>
    <property type="project" value="UniProtKB-UniRule"/>
</dbReference>
<dbReference type="InterPro" id="IPR026046">
    <property type="entry name" value="UBIAD1"/>
</dbReference>
<dbReference type="NCBIfam" id="TIGR00751">
    <property type="entry name" value="menA"/>
    <property type="match status" value="1"/>
</dbReference>
<accession>A0A2V1IP04</accession>
<dbReference type="InterPro" id="IPR004657">
    <property type="entry name" value="MenA"/>
</dbReference>
<feature type="transmembrane region" description="Helical" evidence="8">
    <location>
        <begin position="45"/>
        <end position="63"/>
    </location>
</feature>
<keyword evidence="11" id="KW-1185">Reference proteome</keyword>
<dbReference type="GeneID" id="82526356"/>
<dbReference type="InterPro" id="IPR044878">
    <property type="entry name" value="UbiA_sf"/>
</dbReference>
<dbReference type="Pfam" id="PF01040">
    <property type="entry name" value="UbiA"/>
    <property type="match status" value="1"/>
</dbReference>
<keyword evidence="2 8" id="KW-0474">Menaquinone biosynthesis</keyword>
<dbReference type="PANTHER" id="PTHR13929:SF0">
    <property type="entry name" value="UBIA PRENYLTRANSFERASE DOMAIN-CONTAINING PROTEIN 1"/>
    <property type="match status" value="1"/>
</dbReference>
<dbReference type="Gene3D" id="1.10.357.140">
    <property type="entry name" value="UbiA prenyltransferase"/>
    <property type="match status" value="1"/>
</dbReference>
<dbReference type="EMBL" id="PUEC01000017">
    <property type="protein sequence ID" value="PWB01943.1"/>
    <property type="molecule type" value="Genomic_DNA"/>
</dbReference>
<evidence type="ECO:0000256" key="8">
    <source>
        <dbReference type="HAMAP-Rule" id="MF_01937"/>
    </source>
</evidence>
<dbReference type="RefSeq" id="WP_107032494.1">
    <property type="nucleotide sequence ID" value="NZ_CAOLBL010000040.1"/>
</dbReference>
<evidence type="ECO:0000256" key="3">
    <source>
        <dbReference type="ARBA" id="ARBA00022475"/>
    </source>
</evidence>
<feature type="transmembrane region" description="Helical" evidence="8">
    <location>
        <begin position="21"/>
        <end position="39"/>
    </location>
</feature>
<evidence type="ECO:0000313" key="10">
    <source>
        <dbReference type="EMBL" id="PWB01943.1"/>
    </source>
</evidence>
<feature type="transmembrane region" description="Helical" evidence="8">
    <location>
        <begin position="121"/>
        <end position="139"/>
    </location>
</feature>
<dbReference type="Proteomes" id="UP000244905">
    <property type="component" value="Unassembled WGS sequence"/>
</dbReference>
<dbReference type="EC" id="2.5.1.74" evidence="8 9"/>
<dbReference type="GO" id="GO:0009234">
    <property type="term" value="P:menaquinone biosynthetic process"/>
    <property type="evidence" value="ECO:0007669"/>
    <property type="project" value="UniProtKB-UniRule"/>
</dbReference>
<keyword evidence="6 8" id="KW-1133">Transmembrane helix</keyword>
<comment type="pathway">
    <text evidence="8">Quinol/quinone metabolism; menaquinone biosynthesis; menaquinol from 1,4-dihydroxy-2-naphthoate: step 1/2.</text>
</comment>
<dbReference type="Gene3D" id="1.20.120.1780">
    <property type="entry name" value="UbiA prenyltransferase"/>
    <property type="match status" value="1"/>
</dbReference>